<keyword evidence="2" id="KW-1185">Reference proteome</keyword>
<gene>
    <name evidence="1" type="ORF">OH76DRAFT_1374610</name>
</gene>
<name>A0A371DM28_9APHY</name>
<accession>A0A371DM28</accession>
<dbReference type="SUPFAM" id="SSF52047">
    <property type="entry name" value="RNI-like"/>
    <property type="match status" value="1"/>
</dbReference>
<proteinExistence type="predicted"/>
<evidence type="ECO:0000313" key="2">
    <source>
        <dbReference type="Proteomes" id="UP000256964"/>
    </source>
</evidence>
<reference evidence="1 2" key="1">
    <citation type="journal article" date="2018" name="Biotechnol. Biofuels">
        <title>Integrative visual omics of the white-rot fungus Polyporus brumalis exposes the biotechnological potential of its oxidative enzymes for delignifying raw plant biomass.</title>
        <authorList>
            <person name="Miyauchi S."/>
            <person name="Rancon A."/>
            <person name="Drula E."/>
            <person name="Hage H."/>
            <person name="Chaduli D."/>
            <person name="Favel A."/>
            <person name="Grisel S."/>
            <person name="Henrissat B."/>
            <person name="Herpoel-Gimbert I."/>
            <person name="Ruiz-Duenas F.J."/>
            <person name="Chevret D."/>
            <person name="Hainaut M."/>
            <person name="Lin J."/>
            <person name="Wang M."/>
            <person name="Pangilinan J."/>
            <person name="Lipzen A."/>
            <person name="Lesage-Meessen L."/>
            <person name="Navarro D."/>
            <person name="Riley R."/>
            <person name="Grigoriev I.V."/>
            <person name="Zhou S."/>
            <person name="Raouche S."/>
            <person name="Rosso M.N."/>
        </authorList>
    </citation>
    <scope>NUCLEOTIDE SEQUENCE [LARGE SCALE GENOMIC DNA]</scope>
    <source>
        <strain evidence="1 2">BRFM 1820</strain>
    </source>
</reference>
<organism evidence="1 2">
    <name type="scientific">Lentinus brumalis</name>
    <dbReference type="NCBI Taxonomy" id="2498619"/>
    <lineage>
        <taxon>Eukaryota</taxon>
        <taxon>Fungi</taxon>
        <taxon>Dikarya</taxon>
        <taxon>Basidiomycota</taxon>
        <taxon>Agaricomycotina</taxon>
        <taxon>Agaricomycetes</taxon>
        <taxon>Polyporales</taxon>
        <taxon>Polyporaceae</taxon>
        <taxon>Lentinus</taxon>
    </lineage>
</organism>
<evidence type="ECO:0000313" key="1">
    <source>
        <dbReference type="EMBL" id="RDX53590.1"/>
    </source>
</evidence>
<dbReference type="OrthoDB" id="2749150at2759"/>
<dbReference type="STRING" id="139420.A0A371DM28"/>
<dbReference type="EMBL" id="KZ857386">
    <property type="protein sequence ID" value="RDX53590.1"/>
    <property type="molecule type" value="Genomic_DNA"/>
</dbReference>
<sequence length="671" mass="74909">MTAIQSVGAVASHAQEILRLKRLFNAHSRIGRLPAHILALIFLEHATTFYKRRLAYYYGVRGEHIGDATHKDLYSWTTVAHVCRHWREVAVNYAQLWTFIVLDERVSPHFINLLLKRSGGLPLNVVLHSIADRYHCSNCRAHAAGSNNYGDAVKMLPVMLPNIRKLSIFIEREDHAEIWEALQHLDQATKLESLHFGGVGGASIFTKVKATVEIPDRLSSQIPPNLSSLEIWGTRILWENLLYCGSLRSLKICHYLCNPDAHLGHLLAALKNTPRLESLILDQIPPARSGEDYHSVTLSRLRKMQIPLDAEHGASLLSSLDIPSSTSILFSDSLRARHDCPKILILKPSQHAILMSIARLLRDSTVYAISYAEFVEHSVSAPCLQIWAVQQADAQVKSSAPWNCIDSTPPRLAINARLDSPFIAQVLAALDLKSVRTIKIADESMRRSRPFIEAFHGAENLTCLCLRGEVAFPVGAVLSGWSRPAHLDAEQRKQVEEHMRRVLAEEVERQADLSWDVLPPSWYGFGEVDETNPDARIGDGTPAFNEHVPREGSPLPCGGPYPLFPHLQTLVLESVEPLLDRYDEGTIWDDPDGFQLHNKSLNIQYGFPTKGLARSLQLRTAAGVSEVVRVEFKDCQRLEKERLMPLVGVVPTVVYEGKCLTVGSCAEHGGH</sequence>
<dbReference type="Proteomes" id="UP000256964">
    <property type="component" value="Unassembled WGS sequence"/>
</dbReference>
<dbReference type="AlphaFoldDB" id="A0A371DM28"/>
<protein>
    <submittedName>
        <fullName evidence="1">Uncharacterized protein</fullName>
    </submittedName>
</protein>